<feature type="chain" id="PRO_5044847015" description="Secreted protein" evidence="1">
    <location>
        <begin position="28"/>
        <end position="67"/>
    </location>
</feature>
<gene>
    <name evidence="2" type="ORF">GRJ2_001703100</name>
</gene>
<dbReference type="Proteomes" id="UP001623348">
    <property type="component" value="Unassembled WGS sequence"/>
</dbReference>
<dbReference type="EMBL" id="BAAFJT010000007">
    <property type="protein sequence ID" value="GAB0192378.1"/>
    <property type="molecule type" value="Genomic_DNA"/>
</dbReference>
<sequence>MLVVSASPRHVMPIALPLLLFPALTNSNQANNKRGFLICLLIHVTVSEQLDNPYTTALDLQWEDNLA</sequence>
<evidence type="ECO:0008006" key="4">
    <source>
        <dbReference type="Google" id="ProtNLM"/>
    </source>
</evidence>
<evidence type="ECO:0000256" key="1">
    <source>
        <dbReference type="SAM" id="SignalP"/>
    </source>
</evidence>
<organism evidence="2 3">
    <name type="scientific">Grus japonensis</name>
    <name type="common">Japanese crane</name>
    <name type="synonym">Red-crowned crane</name>
    <dbReference type="NCBI Taxonomy" id="30415"/>
    <lineage>
        <taxon>Eukaryota</taxon>
        <taxon>Metazoa</taxon>
        <taxon>Chordata</taxon>
        <taxon>Craniata</taxon>
        <taxon>Vertebrata</taxon>
        <taxon>Euteleostomi</taxon>
        <taxon>Archelosauria</taxon>
        <taxon>Archosauria</taxon>
        <taxon>Dinosauria</taxon>
        <taxon>Saurischia</taxon>
        <taxon>Theropoda</taxon>
        <taxon>Coelurosauria</taxon>
        <taxon>Aves</taxon>
        <taxon>Neognathae</taxon>
        <taxon>Neoaves</taxon>
        <taxon>Gruiformes</taxon>
        <taxon>Gruidae</taxon>
        <taxon>Grus</taxon>
    </lineage>
</organism>
<evidence type="ECO:0000313" key="3">
    <source>
        <dbReference type="Proteomes" id="UP001623348"/>
    </source>
</evidence>
<dbReference type="AlphaFoldDB" id="A0ABC9X3W5"/>
<name>A0ABC9X3W5_GRUJA</name>
<evidence type="ECO:0000313" key="2">
    <source>
        <dbReference type="EMBL" id="GAB0192378.1"/>
    </source>
</evidence>
<keyword evidence="3" id="KW-1185">Reference proteome</keyword>
<comment type="caution">
    <text evidence="2">The sequence shown here is derived from an EMBL/GenBank/DDBJ whole genome shotgun (WGS) entry which is preliminary data.</text>
</comment>
<accession>A0ABC9X3W5</accession>
<feature type="signal peptide" evidence="1">
    <location>
        <begin position="1"/>
        <end position="27"/>
    </location>
</feature>
<reference evidence="2 3" key="1">
    <citation type="submission" date="2024-06" db="EMBL/GenBank/DDBJ databases">
        <title>The draft genome of Grus japonensis, version 3.</title>
        <authorList>
            <person name="Nabeshima K."/>
            <person name="Suzuki S."/>
            <person name="Onuma M."/>
        </authorList>
    </citation>
    <scope>NUCLEOTIDE SEQUENCE [LARGE SCALE GENOMIC DNA]</scope>
    <source>
        <strain evidence="2 3">451A</strain>
    </source>
</reference>
<proteinExistence type="predicted"/>
<keyword evidence="1" id="KW-0732">Signal</keyword>
<protein>
    <recommendedName>
        <fullName evidence="4">Secreted protein</fullName>
    </recommendedName>
</protein>